<accession>A0ABN6BZX4</accession>
<dbReference type="Proteomes" id="UP001064896">
    <property type="component" value="Chromosome"/>
</dbReference>
<evidence type="ECO:0000313" key="1">
    <source>
        <dbReference type="EMBL" id="BCD88141.1"/>
    </source>
</evidence>
<reference evidence="1" key="1">
    <citation type="submission" date="2020-05" db="EMBL/GenBank/DDBJ databases">
        <title>Complete genome sequence of Pseudomonas sp. Sm006.</title>
        <authorList>
            <person name="Takeuchi K."/>
            <person name="Someya N."/>
        </authorList>
    </citation>
    <scope>NUCLEOTIDE SEQUENCE</scope>
    <source>
        <strain evidence="1">Sm006</strain>
    </source>
</reference>
<proteinExistence type="predicted"/>
<sequence>MRAELLQAMLAIAESRRPASDLDLWWAENSSEVEAAFGRGVYLRISQRGFIGLGQALEKLEVEFHRSDTHCQGCGEPQFFALSGKTTREEIIEFGRRCKLKGAREFEASGWIHPGQYCPNGCTFALYNLGSMRLKG</sequence>
<protein>
    <submittedName>
        <fullName evidence="1">Uncharacterized protein</fullName>
    </submittedName>
</protein>
<gene>
    <name evidence="1" type="ORF">PSm6_45480</name>
</gene>
<organism evidence="1 2">
    <name type="scientific">Pseudomonas solani</name>
    <dbReference type="NCBI Taxonomy" id="2731552"/>
    <lineage>
        <taxon>Bacteria</taxon>
        <taxon>Pseudomonadati</taxon>
        <taxon>Pseudomonadota</taxon>
        <taxon>Gammaproteobacteria</taxon>
        <taxon>Pseudomonadales</taxon>
        <taxon>Pseudomonadaceae</taxon>
        <taxon>Pseudomonas</taxon>
    </lineage>
</organism>
<evidence type="ECO:0000313" key="2">
    <source>
        <dbReference type="Proteomes" id="UP001064896"/>
    </source>
</evidence>
<name>A0ABN6BZX4_9PSED</name>
<dbReference type="EMBL" id="AP023081">
    <property type="protein sequence ID" value="BCD88141.1"/>
    <property type="molecule type" value="Genomic_DNA"/>
</dbReference>
<keyword evidence="2" id="KW-1185">Reference proteome</keyword>